<comment type="similarity">
    <text evidence="1">Belongs to the LysR transcriptional regulatory family.</text>
</comment>
<dbReference type="PANTHER" id="PTHR30537">
    <property type="entry name" value="HTH-TYPE TRANSCRIPTIONAL REGULATOR"/>
    <property type="match status" value="1"/>
</dbReference>
<evidence type="ECO:0000259" key="5">
    <source>
        <dbReference type="PROSITE" id="PS50931"/>
    </source>
</evidence>
<dbReference type="RefSeq" id="WP_319845488.1">
    <property type="nucleotide sequence ID" value="NZ_JAXAFJ010000011.1"/>
</dbReference>
<name>A0ABU4RRB7_9HYPH</name>
<keyword evidence="2" id="KW-0805">Transcription regulation</keyword>
<accession>A0ABU4RRB7</accession>
<evidence type="ECO:0000256" key="4">
    <source>
        <dbReference type="ARBA" id="ARBA00023163"/>
    </source>
</evidence>
<dbReference type="PANTHER" id="PTHR30537:SF3">
    <property type="entry name" value="TRANSCRIPTIONAL REGULATORY PROTEIN"/>
    <property type="match status" value="1"/>
</dbReference>
<feature type="domain" description="HTH lysR-type" evidence="5">
    <location>
        <begin position="1"/>
        <end position="59"/>
    </location>
</feature>
<evidence type="ECO:0000313" key="6">
    <source>
        <dbReference type="EMBL" id="MDX6807362.1"/>
    </source>
</evidence>
<evidence type="ECO:0000256" key="2">
    <source>
        <dbReference type="ARBA" id="ARBA00023015"/>
    </source>
</evidence>
<dbReference type="Proteomes" id="UP001274321">
    <property type="component" value="Unassembled WGS sequence"/>
</dbReference>
<keyword evidence="4" id="KW-0804">Transcription</keyword>
<dbReference type="Pfam" id="PF03466">
    <property type="entry name" value="LysR_substrate"/>
    <property type="match status" value="1"/>
</dbReference>
<keyword evidence="3" id="KW-0238">DNA-binding</keyword>
<dbReference type="Gene3D" id="1.10.10.10">
    <property type="entry name" value="Winged helix-like DNA-binding domain superfamily/Winged helix DNA-binding domain"/>
    <property type="match status" value="1"/>
</dbReference>
<evidence type="ECO:0000313" key="7">
    <source>
        <dbReference type="Proteomes" id="UP001274321"/>
    </source>
</evidence>
<keyword evidence="7" id="KW-1185">Reference proteome</keyword>
<proteinExistence type="inferred from homology"/>
<comment type="caution">
    <text evidence="6">The sequence shown here is derived from an EMBL/GenBank/DDBJ whole genome shotgun (WGS) entry which is preliminary data.</text>
</comment>
<dbReference type="InterPro" id="IPR036390">
    <property type="entry name" value="WH_DNA-bd_sf"/>
</dbReference>
<evidence type="ECO:0000256" key="3">
    <source>
        <dbReference type="ARBA" id="ARBA00023125"/>
    </source>
</evidence>
<organism evidence="6 7">
    <name type="scientific">Terrihabitans rhizophilus</name>
    <dbReference type="NCBI Taxonomy" id="3092662"/>
    <lineage>
        <taxon>Bacteria</taxon>
        <taxon>Pseudomonadati</taxon>
        <taxon>Pseudomonadota</taxon>
        <taxon>Alphaproteobacteria</taxon>
        <taxon>Hyphomicrobiales</taxon>
        <taxon>Terrihabitans</taxon>
    </lineage>
</organism>
<dbReference type="SUPFAM" id="SSF53850">
    <property type="entry name" value="Periplasmic binding protein-like II"/>
    <property type="match status" value="1"/>
</dbReference>
<dbReference type="InterPro" id="IPR058163">
    <property type="entry name" value="LysR-type_TF_proteobact-type"/>
</dbReference>
<dbReference type="Gene3D" id="3.40.190.290">
    <property type="match status" value="1"/>
</dbReference>
<dbReference type="Pfam" id="PF00126">
    <property type="entry name" value="HTH_1"/>
    <property type="match status" value="1"/>
</dbReference>
<protein>
    <submittedName>
        <fullName evidence="6">LysR family transcriptional regulator</fullName>
    </submittedName>
</protein>
<dbReference type="EMBL" id="JAXAFJ010000011">
    <property type="protein sequence ID" value="MDX6807362.1"/>
    <property type="molecule type" value="Genomic_DNA"/>
</dbReference>
<sequence>MLAWDDFRLVKAVADMRSLAGAGDRLGVNTSTVFRRLGALEGRLGARLFDRKRGGYTLTAAGEEMVGLATRMADDVVAFERRIAGQDLKPSGDLRITTNDALLNYTLTPILARFRQAYPQIRLDIVSSNEALNLSRRDADIAIRATSSPPETLVGRRIADIVWSVYGRAEEAQAETIADLRDRMWVLPGENLTSIRIMRTIRDTVPEENQVYALSSVLGLAEAIEAGIGIGPLPCYIGSQLGLKRLLPIERNIEAGLWLLTHPDIRSSARVRTFLDVVGSDLQKMRGHFECRED</sequence>
<dbReference type="InterPro" id="IPR036388">
    <property type="entry name" value="WH-like_DNA-bd_sf"/>
</dbReference>
<dbReference type="SUPFAM" id="SSF46785">
    <property type="entry name" value="Winged helix' DNA-binding domain"/>
    <property type="match status" value="1"/>
</dbReference>
<evidence type="ECO:0000256" key="1">
    <source>
        <dbReference type="ARBA" id="ARBA00009437"/>
    </source>
</evidence>
<gene>
    <name evidence="6" type="ORF">SCD90_14920</name>
</gene>
<reference evidence="6 7" key="1">
    <citation type="submission" date="2023-11" db="EMBL/GenBank/DDBJ databases">
        <authorList>
            <person name="Bao R."/>
        </authorList>
    </citation>
    <scope>NUCLEOTIDE SEQUENCE [LARGE SCALE GENOMIC DNA]</scope>
    <source>
        <strain evidence="6 7">PJ23</strain>
    </source>
</reference>
<dbReference type="PROSITE" id="PS50931">
    <property type="entry name" value="HTH_LYSR"/>
    <property type="match status" value="1"/>
</dbReference>
<dbReference type="InterPro" id="IPR005119">
    <property type="entry name" value="LysR_subst-bd"/>
</dbReference>
<dbReference type="InterPro" id="IPR000847">
    <property type="entry name" value="LysR_HTH_N"/>
</dbReference>